<evidence type="ECO:0000256" key="1">
    <source>
        <dbReference type="ARBA" id="ARBA00022737"/>
    </source>
</evidence>
<protein>
    <submittedName>
        <fullName evidence="6">Uncharacterized protein LOC116939888 isoform X1</fullName>
    </submittedName>
</protein>
<dbReference type="SUPFAM" id="SSF48403">
    <property type="entry name" value="Ankyrin repeat"/>
    <property type="match status" value="1"/>
</dbReference>
<organism evidence="5 6">
    <name type="scientific">Petromyzon marinus</name>
    <name type="common">Sea lamprey</name>
    <dbReference type="NCBI Taxonomy" id="7757"/>
    <lineage>
        <taxon>Eukaryota</taxon>
        <taxon>Metazoa</taxon>
        <taxon>Chordata</taxon>
        <taxon>Craniata</taxon>
        <taxon>Vertebrata</taxon>
        <taxon>Cyclostomata</taxon>
        <taxon>Hyperoartia</taxon>
        <taxon>Petromyzontiformes</taxon>
        <taxon>Petromyzontidae</taxon>
        <taxon>Petromyzon</taxon>
    </lineage>
</organism>
<reference evidence="6" key="1">
    <citation type="submission" date="2025-08" db="UniProtKB">
        <authorList>
            <consortium name="RefSeq"/>
        </authorList>
    </citation>
    <scope>IDENTIFICATION</scope>
    <source>
        <tissue evidence="6">Sperm</tissue>
    </source>
</reference>
<keyword evidence="2 3" id="KW-0040">ANK repeat</keyword>
<dbReference type="AlphaFoldDB" id="A0AAJ7SSF5"/>
<keyword evidence="1" id="KW-0677">Repeat</keyword>
<dbReference type="Pfam" id="PF12796">
    <property type="entry name" value="Ank_2"/>
    <property type="match status" value="3"/>
</dbReference>
<dbReference type="RefSeq" id="XP_032804778.1">
    <property type="nucleotide sequence ID" value="XM_032948887.1"/>
</dbReference>
<dbReference type="InterPro" id="IPR002110">
    <property type="entry name" value="Ankyrin_rpt"/>
</dbReference>
<keyword evidence="5" id="KW-1185">Reference proteome</keyword>
<dbReference type="PROSITE" id="PS50088">
    <property type="entry name" value="ANK_REPEAT"/>
    <property type="match status" value="4"/>
</dbReference>
<dbReference type="Gene3D" id="1.25.40.20">
    <property type="entry name" value="Ankyrin repeat-containing domain"/>
    <property type="match status" value="3"/>
</dbReference>
<feature type="repeat" description="ANK" evidence="3">
    <location>
        <begin position="568"/>
        <end position="600"/>
    </location>
</feature>
<dbReference type="InterPro" id="IPR036770">
    <property type="entry name" value="Ankyrin_rpt-contain_sf"/>
</dbReference>
<evidence type="ECO:0000256" key="4">
    <source>
        <dbReference type="SAM" id="MobiDB-lite"/>
    </source>
</evidence>
<gene>
    <name evidence="6" type="primary">LOC116939888</name>
</gene>
<evidence type="ECO:0000256" key="3">
    <source>
        <dbReference type="PROSITE-ProRule" id="PRU00023"/>
    </source>
</evidence>
<feature type="repeat" description="ANK" evidence="3">
    <location>
        <begin position="696"/>
        <end position="728"/>
    </location>
</feature>
<dbReference type="PRINTS" id="PR01415">
    <property type="entry name" value="ANKYRIN"/>
</dbReference>
<name>A0AAJ7SSF5_PETMA</name>
<evidence type="ECO:0000256" key="2">
    <source>
        <dbReference type="ARBA" id="ARBA00023043"/>
    </source>
</evidence>
<dbReference type="SMART" id="SM00248">
    <property type="entry name" value="ANK"/>
    <property type="match status" value="7"/>
</dbReference>
<sequence>MSLSTRIRGYTAWANLHMEASGCNVSNVLAELFTGTNLRALLLSLAGHAPQRLQGLDGLTEQQKETRARWFVEELKRAGVVAADTSLDARMFALGSNEHVFDLFWDLVARDIWFTWERSCHLQLDDDEALCSIPFKWTPRVPATNRSFGSQSSGDSNSLLRGTSGFESLPGHSLGSCLKTSFSVPAESEPFPGHEEAKRYNKKIPKGGREHYPSPEKCILSMINAHLKVEAEGRQGLLVSCMEDLLSSAVLCGLVNIFIPETFPTELLPNDRWTMNLALRTMEEMLHISTSFAPEDLVEADPEAVCSYFCFLFMGGYRLRQNLAVARRKRSLVHKLSYCEHRLESLPVHAEEPGGLQSRLELLAESGKHQQELDWLESSYPTGFCEELAKHVKTVQRDTRRIIARKADMRFEVITVPRAMTVADLSVTLAVDLSSSFGFYCCTATESCPPDRRIVLRQRDTGRFFDSVPKNKKRVLIRKMLKLPLFGAVDLNPAHHPRYDIYFENTSKSKRLGANAKFLYEVFASDVDAWRRALLRAVQEPAPRAARGAAAFLRVARPTLLDARDPCSGDAPLHVAARRGHVEIAECLLQNGADVDALNKSRSTAFSLAVEASHRTLAQLLIEWGCAAGAEAGRVPSSLDGGRTRELRKQMLEYEEFWRQAVSSIMNGDTAELRAIVGDHISGKRQLTSLSCRCINGSSLLHTAAHFGDTEAIQDLLGWGVDANMLDYRDATPLHRARHGPATQLLLEHGGAVNVLDADGNSALHMRCYGEPGQPSALDAARLLLESGASLLQPNNRGLLPWHCAAMQGRSDMLALLLAAWPGARENLVREGASSASPSPAYLATACGFLTCTRWLFSQGFPFKESEADKLLLGILRKEIELDDPRETVEFLLNNGASVNAETPQGDSPLHLAALECPELVELLIERGAAVDGVDASRQSPLFQATLAGSMGAAALLLSHGADVRMRDSQGLTAFDYIHDHAEWIESHLFTDETVTWLKAYELKQGRDLIKSITRKLQVRKRSVQSSGVLHSQLSKTFGDSVSSWIRSMPPLCFGSGLQAVLAKEVPRNLSLRPEQAAKRSLGHHIDSSAVAVQPTANLMMHCSRGTTSKLNPQSKFSHLHRQKDLQSELQSDGNVGREPRRHGILAGQRSHYLCGSVAPAGSGGRTVQEILTTALAELNGGDVVATPRPTIALPYTELPGMLPREPICQRKQNLHC</sequence>
<dbReference type="CDD" id="cd00014">
    <property type="entry name" value="CH_SF"/>
    <property type="match status" value="1"/>
</dbReference>
<dbReference type="PROSITE" id="PS50297">
    <property type="entry name" value="ANK_REP_REGION"/>
    <property type="match status" value="3"/>
</dbReference>
<feature type="repeat" description="ANK" evidence="3">
    <location>
        <begin position="905"/>
        <end position="936"/>
    </location>
</feature>
<feature type="repeat" description="ANK" evidence="3">
    <location>
        <begin position="937"/>
        <end position="969"/>
    </location>
</feature>
<proteinExistence type="predicted"/>
<evidence type="ECO:0000313" key="6">
    <source>
        <dbReference type="RefSeq" id="XP_032804778.1"/>
    </source>
</evidence>
<feature type="region of interest" description="Disordered" evidence="4">
    <location>
        <begin position="188"/>
        <end position="209"/>
    </location>
</feature>
<dbReference type="Proteomes" id="UP001318040">
    <property type="component" value="Chromosome 7"/>
</dbReference>
<dbReference type="SUPFAM" id="SSF47576">
    <property type="entry name" value="Calponin-homology domain, CH-domain"/>
    <property type="match status" value="1"/>
</dbReference>
<accession>A0AAJ7SSF5</accession>
<dbReference type="PANTHER" id="PTHR24171:SF9">
    <property type="entry name" value="ANKYRIN REPEAT DOMAIN-CONTAINING PROTEIN 39"/>
    <property type="match status" value="1"/>
</dbReference>
<dbReference type="KEGG" id="pmrn:116939888"/>
<evidence type="ECO:0000313" key="5">
    <source>
        <dbReference type="Proteomes" id="UP001318040"/>
    </source>
</evidence>
<dbReference type="PANTHER" id="PTHR24171">
    <property type="entry name" value="ANKYRIN REPEAT DOMAIN-CONTAINING PROTEIN 39-RELATED"/>
    <property type="match status" value="1"/>
</dbReference>
<dbReference type="InterPro" id="IPR036872">
    <property type="entry name" value="CH_dom_sf"/>
</dbReference>